<feature type="transmembrane region" description="Helical" evidence="1">
    <location>
        <begin position="145"/>
        <end position="164"/>
    </location>
</feature>
<keyword evidence="1" id="KW-1133">Transmembrane helix</keyword>
<proteinExistence type="predicted"/>
<accession>A0A1H2WEN4</accession>
<sequence>MRRETKFLFSFMPFTTYDKEKNRLKEQRQKGWQAQDCSLLGYSLSEVREEEKEYQFIMSKDYQGLRKISEDEWTLLCSSPVLHIFEGEKDASSFQDHWTLYFLEEYRKKCRRWGVTAAVSVLLFIVFLFLVIIDLNLPGVAVNFAFFMLSLFTGIVAFTVIRWLRTLAVIIQAKQIVSTGTE</sequence>
<dbReference type="OrthoDB" id="2964132at2"/>
<dbReference type="EMBL" id="FNNC01000005">
    <property type="protein sequence ID" value="SDW78995.1"/>
    <property type="molecule type" value="Genomic_DNA"/>
</dbReference>
<evidence type="ECO:0000313" key="3">
    <source>
        <dbReference type="Proteomes" id="UP000199488"/>
    </source>
</evidence>
<dbReference type="RefSeq" id="WP_091615389.1">
    <property type="nucleotide sequence ID" value="NZ_FNNC01000005.1"/>
</dbReference>
<keyword evidence="1" id="KW-0472">Membrane</keyword>
<keyword evidence="3" id="KW-1185">Reference proteome</keyword>
<dbReference type="STRING" id="1122204.SAMN05421781_2393"/>
<dbReference type="AlphaFoldDB" id="A0A1H2WEN4"/>
<organism evidence="2 3">
    <name type="scientific">Marinococcus luteus</name>
    <dbReference type="NCBI Taxonomy" id="1122204"/>
    <lineage>
        <taxon>Bacteria</taxon>
        <taxon>Bacillati</taxon>
        <taxon>Bacillota</taxon>
        <taxon>Bacilli</taxon>
        <taxon>Bacillales</taxon>
        <taxon>Bacillaceae</taxon>
        <taxon>Marinococcus</taxon>
    </lineage>
</organism>
<evidence type="ECO:0008006" key="4">
    <source>
        <dbReference type="Google" id="ProtNLM"/>
    </source>
</evidence>
<evidence type="ECO:0000256" key="1">
    <source>
        <dbReference type="SAM" id="Phobius"/>
    </source>
</evidence>
<protein>
    <recommendedName>
        <fullName evidence="4">DUF2812 domain-containing protein</fullName>
    </recommendedName>
</protein>
<feature type="transmembrane region" description="Helical" evidence="1">
    <location>
        <begin position="113"/>
        <end position="133"/>
    </location>
</feature>
<evidence type="ECO:0000313" key="2">
    <source>
        <dbReference type="EMBL" id="SDW78995.1"/>
    </source>
</evidence>
<reference evidence="2 3" key="1">
    <citation type="submission" date="2016-10" db="EMBL/GenBank/DDBJ databases">
        <authorList>
            <person name="de Groot N.N."/>
        </authorList>
    </citation>
    <scope>NUCLEOTIDE SEQUENCE [LARGE SCALE GENOMIC DNA]</scope>
    <source>
        <strain evidence="2 3">DSM 23126</strain>
    </source>
</reference>
<name>A0A1H2WEN4_9BACI</name>
<keyword evidence="1" id="KW-0812">Transmembrane</keyword>
<dbReference type="Proteomes" id="UP000199488">
    <property type="component" value="Unassembled WGS sequence"/>
</dbReference>
<gene>
    <name evidence="2" type="ORF">SAMN05421781_2393</name>
</gene>